<evidence type="ECO:0000313" key="4">
    <source>
        <dbReference type="Proteomes" id="UP000094527"/>
    </source>
</evidence>
<sequence length="405" mass="45759">MRHSPSFKYIGKKMKDKTVVGLFLVSIACFCSGGAPYAVFSPHQYAFLDSNITFTAKIMNPNRDKYTIFWSETRWIANPRFLTIEMNKANEFQSDWSLNYPKDAFQAGNYTVSASIDYEWGPFPVDKPRQQAEEQNSVFQIEVDNPAFMESANVSWSWFNGTTSIANTTSPILKYNFTDSKTYPITAKLEATFVDSIKPNETVVKYGNFSANITAKVPIVSVNISGDTWYRNDGRLLRIKITCDGTGPYQYCLVLKEGAYNVTGNETCGSVEGTNDCEIPFAWLLGEGIHTLIIIIENDLSRYVNQTAIHVYKVARVQPLSLIIVPIACSLVALVLIIFGIGYFWENRKRFAVEVADFDFGQHDELPYMTFMERLKDAMSSSSVDRQRLIAPPDDEPVMTSRRSS</sequence>
<comment type="caution">
    <text evidence="3">The sequence shown here is derived from an EMBL/GenBank/DDBJ whole genome shotgun (WGS) entry which is preliminary data.</text>
</comment>
<dbReference type="PANTHER" id="PTHR11861">
    <property type="entry name" value="MELANOCYTE PROTEIN PMEL 17-RELATED"/>
    <property type="match status" value="1"/>
</dbReference>
<keyword evidence="2 3" id="KW-0812">Transmembrane</keyword>
<dbReference type="PROSITE" id="PS51257">
    <property type="entry name" value="PROKAR_LIPOPROTEIN"/>
    <property type="match status" value="1"/>
</dbReference>
<keyword evidence="4" id="KW-1185">Reference proteome</keyword>
<evidence type="ECO:0000256" key="1">
    <source>
        <dbReference type="SAM" id="MobiDB-lite"/>
    </source>
</evidence>
<dbReference type="InterPro" id="IPR045219">
    <property type="entry name" value="PKAT"/>
</dbReference>
<name>A0A1D2MNX3_ORCCI</name>
<keyword evidence="2" id="KW-0472">Membrane</keyword>
<feature type="region of interest" description="Disordered" evidence="1">
    <location>
        <begin position="383"/>
        <end position="405"/>
    </location>
</feature>
<proteinExistence type="predicted"/>
<reference evidence="3 4" key="1">
    <citation type="journal article" date="2016" name="Genome Biol. Evol.">
        <title>Gene Family Evolution Reflects Adaptation to Soil Environmental Stressors in the Genome of the Collembolan Orchesella cincta.</title>
        <authorList>
            <person name="Faddeeva-Vakhrusheva A."/>
            <person name="Derks M.F."/>
            <person name="Anvar S.Y."/>
            <person name="Agamennone V."/>
            <person name="Suring W."/>
            <person name="Smit S."/>
            <person name="van Straalen N.M."/>
            <person name="Roelofs D."/>
        </authorList>
    </citation>
    <scope>NUCLEOTIDE SEQUENCE [LARGE SCALE GENOMIC DNA]</scope>
    <source>
        <tissue evidence="3">Mixed pool</tissue>
    </source>
</reference>
<dbReference type="OrthoDB" id="2192561at2759"/>
<dbReference type="AlphaFoldDB" id="A0A1D2MNX3"/>
<dbReference type="STRING" id="48709.A0A1D2MNX3"/>
<dbReference type="GO" id="GO:0005886">
    <property type="term" value="C:plasma membrane"/>
    <property type="evidence" value="ECO:0007669"/>
    <property type="project" value="TreeGrafter"/>
</dbReference>
<evidence type="ECO:0000313" key="3">
    <source>
        <dbReference type="EMBL" id="ODM94592.1"/>
    </source>
</evidence>
<evidence type="ECO:0000256" key="2">
    <source>
        <dbReference type="SAM" id="Phobius"/>
    </source>
</evidence>
<keyword evidence="2" id="KW-1133">Transmembrane helix</keyword>
<dbReference type="Proteomes" id="UP000094527">
    <property type="component" value="Unassembled WGS sequence"/>
</dbReference>
<gene>
    <name evidence="3" type="ORF">Ocin01_12077</name>
</gene>
<protein>
    <submittedName>
        <fullName evidence="3">Transmembrane protein</fullName>
    </submittedName>
</protein>
<accession>A0A1D2MNX3</accession>
<organism evidence="3 4">
    <name type="scientific">Orchesella cincta</name>
    <name type="common">Springtail</name>
    <name type="synonym">Podura cincta</name>
    <dbReference type="NCBI Taxonomy" id="48709"/>
    <lineage>
        <taxon>Eukaryota</taxon>
        <taxon>Metazoa</taxon>
        <taxon>Ecdysozoa</taxon>
        <taxon>Arthropoda</taxon>
        <taxon>Hexapoda</taxon>
        <taxon>Collembola</taxon>
        <taxon>Entomobryomorpha</taxon>
        <taxon>Entomobryoidea</taxon>
        <taxon>Orchesellidae</taxon>
        <taxon>Orchesellinae</taxon>
        <taxon>Orchesella</taxon>
    </lineage>
</organism>
<dbReference type="PANTHER" id="PTHR11861:SF8">
    <property type="entry name" value="PKD DOMAIN-CONTAINING PROTEIN"/>
    <property type="match status" value="1"/>
</dbReference>
<dbReference type="EMBL" id="LJIJ01000783">
    <property type="protein sequence ID" value="ODM94592.1"/>
    <property type="molecule type" value="Genomic_DNA"/>
</dbReference>
<feature type="transmembrane region" description="Helical" evidence="2">
    <location>
        <begin position="320"/>
        <end position="345"/>
    </location>
</feature>